<dbReference type="CDD" id="cd02947">
    <property type="entry name" value="TRX_family"/>
    <property type="match status" value="1"/>
</dbReference>
<evidence type="ECO:0000313" key="4">
    <source>
        <dbReference type="EMBL" id="UVD81973.1"/>
    </source>
</evidence>
<dbReference type="PANTHER" id="PTHR45663">
    <property type="entry name" value="GEO12009P1"/>
    <property type="match status" value="1"/>
</dbReference>
<dbReference type="Pfam" id="PF00085">
    <property type="entry name" value="Thioredoxin"/>
    <property type="match status" value="1"/>
</dbReference>
<dbReference type="PANTHER" id="PTHR45663:SF11">
    <property type="entry name" value="GEO12009P1"/>
    <property type="match status" value="1"/>
</dbReference>
<evidence type="ECO:0000256" key="1">
    <source>
        <dbReference type="ARBA" id="ARBA00008987"/>
    </source>
</evidence>
<dbReference type="Gene3D" id="3.40.30.10">
    <property type="entry name" value="Glutaredoxin"/>
    <property type="match status" value="1"/>
</dbReference>
<sequence length="112" mass="13259">MHKKIELMKWADAQKEIAKGHVYLEFVTAWCGDCKMMEPIVDEVAEEFADDNRIRIIRVDAEEANLFRDANNKYQVLKVPTHLILKDGEIFRKGFEYYPKQILVEWIKDSLK</sequence>
<evidence type="ECO:0000256" key="2">
    <source>
        <dbReference type="ARBA" id="ARBA00023284"/>
    </source>
</evidence>
<dbReference type="EMBL" id="CP102734">
    <property type="protein sequence ID" value="UVD81973.1"/>
    <property type="molecule type" value="Genomic_DNA"/>
</dbReference>
<protein>
    <submittedName>
        <fullName evidence="4">Thioredoxin family protein</fullName>
    </submittedName>
</protein>
<dbReference type="InterPro" id="IPR013766">
    <property type="entry name" value="Thioredoxin_domain"/>
</dbReference>
<accession>A0ABY5R961</accession>
<comment type="similarity">
    <text evidence="1">Belongs to the thioredoxin family.</text>
</comment>
<reference evidence="4" key="1">
    <citation type="submission" date="2022-08" db="EMBL/GenBank/DDBJ databases">
        <title>Complete genome of Mycoplasma iguanae type strain 2327.</title>
        <authorList>
            <person name="Spergser J."/>
        </authorList>
    </citation>
    <scope>NUCLEOTIDE SEQUENCE</scope>
    <source>
        <strain evidence="4">2327</strain>
    </source>
</reference>
<feature type="domain" description="Thioredoxin" evidence="3">
    <location>
        <begin position="1"/>
        <end position="112"/>
    </location>
</feature>
<keyword evidence="2" id="KW-0676">Redox-active center</keyword>
<name>A0ABY5R961_9MOLU</name>
<dbReference type="PROSITE" id="PS51352">
    <property type="entry name" value="THIOREDOXIN_2"/>
    <property type="match status" value="1"/>
</dbReference>
<evidence type="ECO:0000259" key="3">
    <source>
        <dbReference type="PROSITE" id="PS51352"/>
    </source>
</evidence>
<proteinExistence type="inferred from homology"/>
<gene>
    <name evidence="4" type="ORF">NV226_01550</name>
</gene>
<dbReference type="Proteomes" id="UP001059252">
    <property type="component" value="Chromosome"/>
</dbReference>
<evidence type="ECO:0000313" key="5">
    <source>
        <dbReference type="Proteomes" id="UP001059252"/>
    </source>
</evidence>
<dbReference type="InterPro" id="IPR036249">
    <property type="entry name" value="Thioredoxin-like_sf"/>
</dbReference>
<organism evidence="4 5">
    <name type="scientific">Mycoplasma iguanae</name>
    <dbReference type="NCBI Taxonomy" id="292461"/>
    <lineage>
        <taxon>Bacteria</taxon>
        <taxon>Bacillati</taxon>
        <taxon>Mycoplasmatota</taxon>
        <taxon>Mollicutes</taxon>
        <taxon>Mycoplasmataceae</taxon>
        <taxon>Mycoplasma</taxon>
    </lineage>
</organism>
<dbReference type="RefSeq" id="WP_258211147.1">
    <property type="nucleotide sequence ID" value="NZ_CP102734.1"/>
</dbReference>
<keyword evidence="5" id="KW-1185">Reference proteome</keyword>
<dbReference type="SUPFAM" id="SSF52833">
    <property type="entry name" value="Thioredoxin-like"/>
    <property type="match status" value="1"/>
</dbReference>